<accession>A0A9E6SUE3</accession>
<reference evidence="6" key="2">
    <citation type="submission" date="2021-04" db="EMBL/GenBank/DDBJ databases">
        <title>Novel species in family Eggerthellaceae.</title>
        <authorList>
            <person name="Zhang G."/>
        </authorList>
    </citation>
    <scope>NUCLEOTIDE SEQUENCE</scope>
    <source>
        <strain evidence="6">Zg-886</strain>
    </source>
</reference>
<evidence type="ECO:0000313" key="7">
    <source>
        <dbReference type="Proteomes" id="UP000636394"/>
    </source>
</evidence>
<dbReference type="EMBL" id="CP072829">
    <property type="protein sequence ID" value="QTU84142.1"/>
    <property type="molecule type" value="Genomic_DNA"/>
</dbReference>
<dbReference type="SUPFAM" id="SSF52218">
    <property type="entry name" value="Flavoproteins"/>
    <property type="match status" value="1"/>
</dbReference>
<dbReference type="Gene3D" id="3.40.50.360">
    <property type="match status" value="1"/>
</dbReference>
<dbReference type="InterPro" id="IPR017900">
    <property type="entry name" value="4Fe4S_Fe_S_CS"/>
</dbReference>
<dbReference type="GO" id="GO:0046872">
    <property type="term" value="F:metal ion binding"/>
    <property type="evidence" value="ECO:0007669"/>
    <property type="project" value="UniProtKB-KW"/>
</dbReference>
<reference evidence="5 7" key="1">
    <citation type="submission" date="2019-11" db="EMBL/GenBank/DDBJ databases">
        <title>Eggerthellaceae novel genus isolated from the rectal contents of marmort.</title>
        <authorList>
            <person name="Zhang G."/>
        </authorList>
    </citation>
    <scope>NUCLEOTIDE SEQUENCE [LARGE SCALE GENOMIC DNA]</scope>
    <source>
        <strain evidence="5">Zg-886</strain>
        <strain evidence="7">zg-886</strain>
    </source>
</reference>
<keyword evidence="2" id="KW-0408">Iron</keyword>
<feature type="domain" description="4Fe-4S ferredoxin-type" evidence="4">
    <location>
        <begin position="179"/>
        <end position="207"/>
    </location>
</feature>
<evidence type="ECO:0000313" key="6">
    <source>
        <dbReference type="EMBL" id="QTU84142.1"/>
    </source>
</evidence>
<dbReference type="KEGG" id="ebz:J7S26_07250"/>
<protein>
    <submittedName>
        <fullName evidence="6">EFR1 family ferrodoxin</fullName>
    </submittedName>
</protein>
<name>A0A9E6SUE3_9ACTN</name>
<dbReference type="GO" id="GO:0051536">
    <property type="term" value="F:iron-sulfur cluster binding"/>
    <property type="evidence" value="ECO:0007669"/>
    <property type="project" value="UniProtKB-KW"/>
</dbReference>
<evidence type="ECO:0000313" key="8">
    <source>
        <dbReference type="Proteomes" id="UP000671910"/>
    </source>
</evidence>
<keyword evidence="3" id="KW-0411">Iron-sulfur</keyword>
<evidence type="ECO:0000313" key="5">
    <source>
        <dbReference type="EMBL" id="NHM14247.1"/>
    </source>
</evidence>
<dbReference type="InterPro" id="IPR029039">
    <property type="entry name" value="Flavoprotein-like_sf"/>
</dbReference>
<dbReference type="Pfam" id="PF00037">
    <property type="entry name" value="Fer4"/>
    <property type="match status" value="1"/>
</dbReference>
<keyword evidence="1" id="KW-0479">Metal-binding</keyword>
<evidence type="ECO:0000259" key="4">
    <source>
        <dbReference type="PROSITE" id="PS51379"/>
    </source>
</evidence>
<evidence type="ECO:0000256" key="1">
    <source>
        <dbReference type="ARBA" id="ARBA00022723"/>
    </source>
</evidence>
<sequence length="257" mass="29009">MVFYFSGTGNSLWVARTLAHKLGDEVASLVDYWDEDFWRCDDEVVGFVMPTYMNDVPWLVKRVLENLELTHPRFCYAVMTSSHGKSGQAFTSMDMALQQAGGRLHAGYDVQMPGNCLVSTKEENEERLAAAPVAVAVVADAVKRETCTWRSRAALPPDDFVESSYFYGTHSLRRLTYMKDFEITDACTGCGLCARLCPTCNIDMVDGRAVHGDVCTACYACLHWCPQQATRLKVPFLRDKRFQYHHPDVTAEDLLYE</sequence>
<gene>
    <name evidence="5" type="ORF">GMI68_05620</name>
    <name evidence="6" type="ORF">J7S26_07250</name>
</gene>
<feature type="domain" description="4Fe-4S ferredoxin-type" evidence="4">
    <location>
        <begin position="210"/>
        <end position="235"/>
    </location>
</feature>
<evidence type="ECO:0000256" key="3">
    <source>
        <dbReference type="ARBA" id="ARBA00023014"/>
    </source>
</evidence>
<dbReference type="EMBL" id="WPCR01000006">
    <property type="protein sequence ID" value="NHM14247.1"/>
    <property type="molecule type" value="Genomic_DNA"/>
</dbReference>
<dbReference type="Gene3D" id="3.30.70.20">
    <property type="match status" value="1"/>
</dbReference>
<proteinExistence type="predicted"/>
<keyword evidence="7" id="KW-1185">Reference proteome</keyword>
<dbReference type="PROSITE" id="PS00198">
    <property type="entry name" value="4FE4S_FER_1"/>
    <property type="match status" value="2"/>
</dbReference>
<dbReference type="InterPro" id="IPR047964">
    <property type="entry name" value="EFR1-like"/>
</dbReference>
<dbReference type="Proteomes" id="UP000671910">
    <property type="component" value="Chromosome"/>
</dbReference>
<dbReference type="Proteomes" id="UP000636394">
    <property type="component" value="Unassembled WGS sequence"/>
</dbReference>
<dbReference type="RefSeq" id="WP_166339450.1">
    <property type="nucleotide sequence ID" value="NZ_CP072829.1"/>
</dbReference>
<dbReference type="AlphaFoldDB" id="A0A9E6SUE3"/>
<dbReference type="InterPro" id="IPR017896">
    <property type="entry name" value="4Fe4S_Fe-S-bd"/>
</dbReference>
<evidence type="ECO:0000256" key="2">
    <source>
        <dbReference type="ARBA" id="ARBA00023004"/>
    </source>
</evidence>
<organism evidence="6 8">
    <name type="scientific">Xiamenia xianingshaonis</name>
    <dbReference type="NCBI Taxonomy" id="2682776"/>
    <lineage>
        <taxon>Bacteria</taxon>
        <taxon>Bacillati</taxon>
        <taxon>Actinomycetota</taxon>
        <taxon>Coriobacteriia</taxon>
        <taxon>Eggerthellales</taxon>
        <taxon>Eggerthellaceae</taxon>
        <taxon>Xiamenia</taxon>
    </lineage>
</organism>
<dbReference type="NCBIfam" id="NF038196">
    <property type="entry name" value="ferrodoxin_EFR1"/>
    <property type="match status" value="1"/>
</dbReference>
<dbReference type="PROSITE" id="PS51379">
    <property type="entry name" value="4FE4S_FER_2"/>
    <property type="match status" value="2"/>
</dbReference>
<dbReference type="SUPFAM" id="SSF54862">
    <property type="entry name" value="4Fe-4S ferredoxins"/>
    <property type="match status" value="1"/>
</dbReference>